<dbReference type="RefSeq" id="XP_007719164.1">
    <property type="nucleotide sequence ID" value="XM_007720974.1"/>
</dbReference>
<dbReference type="GO" id="GO:0004074">
    <property type="term" value="F:biliverdin reductase [NAD(P)H] activity"/>
    <property type="evidence" value="ECO:0007669"/>
    <property type="project" value="TreeGrafter"/>
</dbReference>
<organism evidence="2 3">
    <name type="scientific">Capronia coronata CBS 617.96</name>
    <dbReference type="NCBI Taxonomy" id="1182541"/>
    <lineage>
        <taxon>Eukaryota</taxon>
        <taxon>Fungi</taxon>
        <taxon>Dikarya</taxon>
        <taxon>Ascomycota</taxon>
        <taxon>Pezizomycotina</taxon>
        <taxon>Eurotiomycetes</taxon>
        <taxon>Chaetothyriomycetidae</taxon>
        <taxon>Chaetothyriales</taxon>
        <taxon>Herpotrichiellaceae</taxon>
        <taxon>Capronia</taxon>
    </lineage>
</organism>
<dbReference type="STRING" id="1182541.W9YZ37"/>
<dbReference type="PANTHER" id="PTHR43355">
    <property type="entry name" value="FLAVIN REDUCTASE (NADPH)"/>
    <property type="match status" value="1"/>
</dbReference>
<evidence type="ECO:0000313" key="3">
    <source>
        <dbReference type="Proteomes" id="UP000019484"/>
    </source>
</evidence>
<proteinExistence type="inferred from homology"/>
<dbReference type="HOGENOM" id="CLU_066707_0_0_1"/>
<sequence length="307" mass="33108">MTSPLSSQTTPTVVFFGATGGVVNAALVHTLKAGYRAIALVRNPEKLRAQLARQGVDEALIHNDSDDVDNASGTNTGLTIVQGNALDLDAVKRTLSLATTGGRHYHSPGDWHIVTGLGGSPKLTFDWCHPGHIATLDDPTICEKAARTLLTALREVYHGSSEKKNAALEQHPTNNKPLLTFVSTTGVTRGVEDVPFVMRFLYHQMLAIPHADKKKMEDLYRAEAEKSGKGDEAVVRNVVGIRPTLLSGGVSCTDAVGLHAVRSGTEDSPAIGYSIKRADVGHWIFENVIDQAKRRKELEGQMITLTT</sequence>
<keyword evidence="3" id="KW-1185">Reference proteome</keyword>
<dbReference type="Proteomes" id="UP000019484">
    <property type="component" value="Unassembled WGS sequence"/>
</dbReference>
<comment type="caution">
    <text evidence="2">The sequence shown here is derived from an EMBL/GenBank/DDBJ whole genome shotgun (WGS) entry which is preliminary data.</text>
</comment>
<dbReference type="OrthoDB" id="63935at2759"/>
<dbReference type="AlphaFoldDB" id="W9YZ37"/>
<protein>
    <recommendedName>
        <fullName evidence="4">NAD(P)-binding domain-containing protein</fullName>
    </recommendedName>
</protein>
<dbReference type="GO" id="GO:0042602">
    <property type="term" value="F:riboflavin reductase (NADPH) activity"/>
    <property type="evidence" value="ECO:0007669"/>
    <property type="project" value="TreeGrafter"/>
</dbReference>
<dbReference type="InterPro" id="IPR036291">
    <property type="entry name" value="NAD(P)-bd_dom_sf"/>
</dbReference>
<comment type="similarity">
    <text evidence="1">Belongs to the avfA family.</text>
</comment>
<evidence type="ECO:0008006" key="4">
    <source>
        <dbReference type="Google" id="ProtNLM"/>
    </source>
</evidence>
<dbReference type="GeneID" id="19154963"/>
<reference evidence="2 3" key="1">
    <citation type="submission" date="2013-03" db="EMBL/GenBank/DDBJ databases">
        <title>The Genome Sequence of Capronia coronata CBS 617.96.</title>
        <authorList>
            <consortium name="The Broad Institute Genomics Platform"/>
            <person name="Cuomo C."/>
            <person name="de Hoog S."/>
            <person name="Gorbushina A."/>
            <person name="Walker B."/>
            <person name="Young S.K."/>
            <person name="Zeng Q."/>
            <person name="Gargeya S."/>
            <person name="Fitzgerald M."/>
            <person name="Haas B."/>
            <person name="Abouelleil A."/>
            <person name="Allen A.W."/>
            <person name="Alvarado L."/>
            <person name="Arachchi H.M."/>
            <person name="Berlin A.M."/>
            <person name="Chapman S.B."/>
            <person name="Gainer-Dewar J."/>
            <person name="Goldberg J."/>
            <person name="Griggs A."/>
            <person name="Gujja S."/>
            <person name="Hansen M."/>
            <person name="Howarth C."/>
            <person name="Imamovic A."/>
            <person name="Ireland A."/>
            <person name="Larimer J."/>
            <person name="McCowan C."/>
            <person name="Murphy C."/>
            <person name="Pearson M."/>
            <person name="Poon T.W."/>
            <person name="Priest M."/>
            <person name="Roberts A."/>
            <person name="Saif S."/>
            <person name="Shea T."/>
            <person name="Sisk P."/>
            <person name="Sykes S."/>
            <person name="Wortman J."/>
            <person name="Nusbaum C."/>
            <person name="Birren B."/>
        </authorList>
    </citation>
    <scope>NUCLEOTIDE SEQUENCE [LARGE SCALE GENOMIC DNA]</scope>
    <source>
        <strain evidence="2 3">CBS 617.96</strain>
    </source>
</reference>
<evidence type="ECO:0000313" key="2">
    <source>
        <dbReference type="EMBL" id="EXJ94935.1"/>
    </source>
</evidence>
<dbReference type="PANTHER" id="PTHR43355:SF2">
    <property type="entry name" value="FLAVIN REDUCTASE (NADPH)"/>
    <property type="match status" value="1"/>
</dbReference>
<dbReference type="eggNOG" id="ENOG502S3UW">
    <property type="taxonomic scope" value="Eukaryota"/>
</dbReference>
<evidence type="ECO:0000256" key="1">
    <source>
        <dbReference type="ARBA" id="ARBA00038376"/>
    </source>
</evidence>
<dbReference type="InterPro" id="IPR051606">
    <property type="entry name" value="Polyketide_Oxido-like"/>
</dbReference>
<dbReference type="EMBL" id="AMWN01000001">
    <property type="protein sequence ID" value="EXJ94935.1"/>
    <property type="molecule type" value="Genomic_DNA"/>
</dbReference>
<dbReference type="Gene3D" id="3.40.50.720">
    <property type="entry name" value="NAD(P)-binding Rossmann-like Domain"/>
    <property type="match status" value="1"/>
</dbReference>
<accession>W9YZ37</accession>
<dbReference type="SUPFAM" id="SSF51735">
    <property type="entry name" value="NAD(P)-binding Rossmann-fold domains"/>
    <property type="match status" value="1"/>
</dbReference>
<gene>
    <name evidence="2" type="ORF">A1O1_00053</name>
</gene>
<name>W9YZ37_9EURO</name>